<evidence type="ECO:0000313" key="3">
    <source>
        <dbReference type="Proteomes" id="UP000824221"/>
    </source>
</evidence>
<dbReference type="InterPro" id="IPR050834">
    <property type="entry name" value="Glycosyltransf_2"/>
</dbReference>
<organism evidence="2 3">
    <name type="scientific">Candidatus Gallimonas gallistercoris</name>
    <dbReference type="NCBI Taxonomy" id="2838602"/>
    <lineage>
        <taxon>Bacteria</taxon>
        <taxon>Bacillati</taxon>
        <taxon>Bacillota</taxon>
        <taxon>Clostridia</taxon>
        <taxon>Candidatus Gallimonas</taxon>
    </lineage>
</organism>
<dbReference type="Gene3D" id="3.90.550.10">
    <property type="entry name" value="Spore Coat Polysaccharide Biosynthesis Protein SpsA, Chain A"/>
    <property type="match status" value="1"/>
</dbReference>
<dbReference type="InterPro" id="IPR001173">
    <property type="entry name" value="Glyco_trans_2-like"/>
</dbReference>
<dbReference type="PANTHER" id="PTHR43685:SF2">
    <property type="entry name" value="GLYCOSYLTRANSFERASE 2-LIKE DOMAIN-CONTAINING PROTEIN"/>
    <property type="match status" value="1"/>
</dbReference>
<dbReference type="SUPFAM" id="SSF53448">
    <property type="entry name" value="Nucleotide-diphospho-sugar transferases"/>
    <property type="match status" value="1"/>
</dbReference>
<reference evidence="2" key="2">
    <citation type="submission" date="2021-04" db="EMBL/GenBank/DDBJ databases">
        <authorList>
            <person name="Gilroy R."/>
        </authorList>
    </citation>
    <scope>NUCLEOTIDE SEQUENCE</scope>
    <source>
        <strain evidence="2">CHK156-179</strain>
    </source>
</reference>
<evidence type="ECO:0000313" key="2">
    <source>
        <dbReference type="EMBL" id="HJA01803.1"/>
    </source>
</evidence>
<dbReference type="PANTHER" id="PTHR43685">
    <property type="entry name" value="GLYCOSYLTRANSFERASE"/>
    <property type="match status" value="1"/>
</dbReference>
<accession>A0A9D2KG51</accession>
<dbReference type="InterPro" id="IPR029044">
    <property type="entry name" value="Nucleotide-diphossugar_trans"/>
</dbReference>
<evidence type="ECO:0000259" key="1">
    <source>
        <dbReference type="Pfam" id="PF00535"/>
    </source>
</evidence>
<proteinExistence type="predicted"/>
<dbReference type="Pfam" id="PF00535">
    <property type="entry name" value="Glycos_transf_2"/>
    <property type="match status" value="1"/>
</dbReference>
<dbReference type="EMBL" id="DXAJ01000006">
    <property type="protein sequence ID" value="HJA01803.1"/>
    <property type="molecule type" value="Genomic_DNA"/>
</dbReference>
<dbReference type="Proteomes" id="UP000824221">
    <property type="component" value="Unassembled WGS sequence"/>
</dbReference>
<sequence length="338" mass="38699">MREFEKKISVIVPVCNAERYVARCIDSILSSPLEDIEVIAVDDGSLDRSLEILMMYKDPRLKVFSKRSEGMFRTWKYGVERASGEYIVFVDADDYVSPALFETVESLLRLRDYDLIQHGWVEVYERSARKTCGSLDIPQGEYLGEELRRVKDGYLFGGQVKQRMFPLALYGKVFRAELFCSLLPALLENISAFAGESICIPYLSKMQSLYFLSDHLYFRRKEERSVVNQARALVDAKTLDGFLRANEERFSLPEDALDRWYYSFHLNVLEGAVRGKNDELAKRILGEKKFGALFAKYRRGLCGALLQKKLFPLARLSLKGRDAVLGARGAIASVFRKN</sequence>
<feature type="domain" description="Glycosyltransferase 2-like" evidence="1">
    <location>
        <begin position="9"/>
        <end position="123"/>
    </location>
</feature>
<protein>
    <submittedName>
        <fullName evidence="2">Glycosyltransferase family 2 protein</fullName>
    </submittedName>
</protein>
<comment type="caution">
    <text evidence="2">The sequence shown here is derived from an EMBL/GenBank/DDBJ whole genome shotgun (WGS) entry which is preliminary data.</text>
</comment>
<gene>
    <name evidence="2" type="ORF">H9797_00280</name>
</gene>
<dbReference type="AlphaFoldDB" id="A0A9D2KG51"/>
<reference evidence="2" key="1">
    <citation type="journal article" date="2021" name="PeerJ">
        <title>Extensive microbial diversity within the chicken gut microbiome revealed by metagenomics and culture.</title>
        <authorList>
            <person name="Gilroy R."/>
            <person name="Ravi A."/>
            <person name="Getino M."/>
            <person name="Pursley I."/>
            <person name="Horton D.L."/>
            <person name="Alikhan N.F."/>
            <person name="Baker D."/>
            <person name="Gharbi K."/>
            <person name="Hall N."/>
            <person name="Watson M."/>
            <person name="Adriaenssens E.M."/>
            <person name="Foster-Nyarko E."/>
            <person name="Jarju S."/>
            <person name="Secka A."/>
            <person name="Antonio M."/>
            <person name="Oren A."/>
            <person name="Chaudhuri R.R."/>
            <person name="La Ragione R."/>
            <person name="Hildebrand F."/>
            <person name="Pallen M.J."/>
        </authorList>
    </citation>
    <scope>NUCLEOTIDE SEQUENCE</scope>
    <source>
        <strain evidence="2">CHK156-179</strain>
    </source>
</reference>
<dbReference type="CDD" id="cd00761">
    <property type="entry name" value="Glyco_tranf_GTA_type"/>
    <property type="match status" value="1"/>
</dbReference>
<name>A0A9D2KG51_9FIRM</name>